<evidence type="ECO:0000256" key="1">
    <source>
        <dbReference type="ARBA" id="ARBA00022676"/>
    </source>
</evidence>
<sequence>MRIALMSYRSKPHCGGQGVYVRHLSRELVALGHTVEVFSGQPYPELDEGVTLTKVPSLDLYREPDPFRTPRPKEYRDLIDVEEVLTMWTAGFPEPRTFSKRVARLLKGRRGDFDIVHDNQTLGSGMLDIAEQGFPLITTIHHPITFDRRIDIANAPTLRKKLSLRRWYGFLGMQKKVARQLPKILTVSESSRRDIVTDFGVDPSRLEVITLGVDDVFVPPTAPRVPGRIVAMASADAPMKGIATLLEAFAKLRTERDVELLLVTTLKPGGRTERLIDELGIAEHVSFVNGITDAELVDVMGSAEVACVPSLYEGFSLPTAELMACATPLVVSRAGAIPEVVGEDGACATLVPPGDVGELEAAIEELLDDPARREAMGRAGRERVLELFSWRAVASATAAAYEEVIAASAASEHKGDNRADD</sequence>
<evidence type="ECO:0000313" key="6">
    <source>
        <dbReference type="Proteomes" id="UP000380867"/>
    </source>
</evidence>
<dbReference type="PANTHER" id="PTHR46401:SF2">
    <property type="entry name" value="GLYCOSYLTRANSFERASE WBBK-RELATED"/>
    <property type="match status" value="1"/>
</dbReference>
<keyword evidence="2" id="KW-0808">Transferase</keyword>
<feature type="domain" description="Glycosyl transferase family 1" evidence="3">
    <location>
        <begin position="228"/>
        <end position="383"/>
    </location>
</feature>
<feature type="domain" description="Glycosyltransferase subfamily 4-like N-terminal" evidence="4">
    <location>
        <begin position="15"/>
        <end position="215"/>
    </location>
</feature>
<dbReference type="InterPro" id="IPR028098">
    <property type="entry name" value="Glyco_trans_4-like_N"/>
</dbReference>
<dbReference type="Proteomes" id="UP000380867">
    <property type="component" value="Unassembled WGS sequence"/>
</dbReference>
<evidence type="ECO:0000313" key="5">
    <source>
        <dbReference type="EMBL" id="KAA1395990.1"/>
    </source>
</evidence>
<name>A0A5M4FDN3_9ACTN</name>
<dbReference type="GO" id="GO:0009103">
    <property type="term" value="P:lipopolysaccharide biosynthetic process"/>
    <property type="evidence" value="ECO:0007669"/>
    <property type="project" value="TreeGrafter"/>
</dbReference>
<dbReference type="InterPro" id="IPR001296">
    <property type="entry name" value="Glyco_trans_1"/>
</dbReference>
<keyword evidence="6" id="KW-1185">Reference proteome</keyword>
<dbReference type="EMBL" id="SDPQ02000003">
    <property type="protein sequence ID" value="KAA1395990.1"/>
    <property type="molecule type" value="Genomic_DNA"/>
</dbReference>
<dbReference type="PANTHER" id="PTHR46401">
    <property type="entry name" value="GLYCOSYLTRANSFERASE WBBK-RELATED"/>
    <property type="match status" value="1"/>
</dbReference>
<dbReference type="GO" id="GO:0016757">
    <property type="term" value="F:glycosyltransferase activity"/>
    <property type="evidence" value="ECO:0007669"/>
    <property type="project" value="UniProtKB-KW"/>
</dbReference>
<dbReference type="RefSeq" id="WP_149690637.1">
    <property type="nucleotide sequence ID" value="NZ_SDPQ02000003.1"/>
</dbReference>
<gene>
    <name evidence="5" type="ORF">ESP70_017840</name>
</gene>
<evidence type="ECO:0000256" key="2">
    <source>
        <dbReference type="ARBA" id="ARBA00022679"/>
    </source>
</evidence>
<evidence type="ECO:0000259" key="4">
    <source>
        <dbReference type="Pfam" id="PF13439"/>
    </source>
</evidence>
<dbReference type="Pfam" id="PF00534">
    <property type="entry name" value="Glycos_transf_1"/>
    <property type="match status" value="1"/>
</dbReference>
<accession>A0A5M4FDN3</accession>
<dbReference type="Gene3D" id="3.40.50.2000">
    <property type="entry name" value="Glycogen Phosphorylase B"/>
    <property type="match status" value="2"/>
</dbReference>
<comment type="caution">
    <text evidence="5">The sequence shown here is derived from an EMBL/GenBank/DDBJ whole genome shotgun (WGS) entry which is preliminary data.</text>
</comment>
<organism evidence="5 6">
    <name type="scientific">Aeromicrobium ginsengisoli</name>
    <dbReference type="NCBI Taxonomy" id="363867"/>
    <lineage>
        <taxon>Bacteria</taxon>
        <taxon>Bacillati</taxon>
        <taxon>Actinomycetota</taxon>
        <taxon>Actinomycetes</taxon>
        <taxon>Propionibacteriales</taxon>
        <taxon>Nocardioidaceae</taxon>
        <taxon>Aeromicrobium</taxon>
    </lineage>
</organism>
<protein>
    <submittedName>
        <fullName evidence="5">Glycosyltransferase family 4 protein</fullName>
    </submittedName>
</protein>
<reference evidence="5" key="1">
    <citation type="submission" date="2019-09" db="EMBL/GenBank/DDBJ databases">
        <authorList>
            <person name="Li J."/>
        </authorList>
    </citation>
    <scope>NUCLEOTIDE SEQUENCE [LARGE SCALE GENOMIC DNA]</scope>
    <source>
        <strain evidence="5">JCM 14732</strain>
    </source>
</reference>
<dbReference type="CDD" id="cd03801">
    <property type="entry name" value="GT4_PimA-like"/>
    <property type="match status" value="1"/>
</dbReference>
<proteinExistence type="predicted"/>
<dbReference type="Pfam" id="PF13439">
    <property type="entry name" value="Glyco_transf_4"/>
    <property type="match status" value="1"/>
</dbReference>
<dbReference type="SUPFAM" id="SSF53756">
    <property type="entry name" value="UDP-Glycosyltransferase/glycogen phosphorylase"/>
    <property type="match status" value="1"/>
</dbReference>
<evidence type="ECO:0000259" key="3">
    <source>
        <dbReference type="Pfam" id="PF00534"/>
    </source>
</evidence>
<dbReference type="AlphaFoldDB" id="A0A5M4FDN3"/>
<keyword evidence="1" id="KW-0328">Glycosyltransferase</keyword>
<dbReference type="OrthoDB" id="8555507at2"/>